<feature type="region of interest" description="Disordered" evidence="1">
    <location>
        <begin position="17"/>
        <end position="49"/>
    </location>
</feature>
<dbReference type="InterPro" id="IPR013424">
    <property type="entry name" value="Ice-binding_C"/>
</dbReference>
<evidence type="ECO:0000256" key="1">
    <source>
        <dbReference type="SAM" id="MobiDB-lite"/>
    </source>
</evidence>
<keyword evidence="2" id="KW-0812">Transmembrane</keyword>
<keyword evidence="4" id="KW-1185">Reference proteome</keyword>
<keyword evidence="2" id="KW-1133">Transmembrane helix</keyword>
<proteinExistence type="predicted"/>
<gene>
    <name evidence="3" type="ORF">HNP60_001551</name>
</gene>
<feature type="region of interest" description="Disordered" evidence="1">
    <location>
        <begin position="92"/>
        <end position="132"/>
    </location>
</feature>
<dbReference type="RefSeq" id="WP_184152132.1">
    <property type="nucleotide sequence ID" value="NZ_JACHKA010000001.1"/>
</dbReference>
<feature type="transmembrane region" description="Helical" evidence="2">
    <location>
        <begin position="135"/>
        <end position="154"/>
    </location>
</feature>
<keyword evidence="2" id="KW-0472">Membrane</keyword>
<evidence type="ECO:0000313" key="4">
    <source>
        <dbReference type="Proteomes" id="UP001138540"/>
    </source>
</evidence>
<evidence type="ECO:0000313" key="3">
    <source>
        <dbReference type="EMBL" id="MBB5985577.1"/>
    </source>
</evidence>
<evidence type="ECO:0008006" key="5">
    <source>
        <dbReference type="Google" id="ProtNLM"/>
    </source>
</evidence>
<sequence>MAKIAAALRDPAALFDLRSPGERTPGSTYSIKSRAKHAASPRERVLPGLREASSPFPLIELPDPTPAILGDMPLFDEVMPTALAAMPVSGPAGPAGTPFASLPAGPLSPGGGILPPGPGPGPTPDPQPLPIPEPATWAAILLGLCVVGAMMRVAGRRRMARQ</sequence>
<accession>A0ABR6NE71</accession>
<reference evidence="3 4" key="1">
    <citation type="submission" date="2020-08" db="EMBL/GenBank/DDBJ databases">
        <title>Exploring microbial biodiversity for novel pathways involved in the catabolism of aromatic compounds derived from lignin.</title>
        <authorList>
            <person name="Elkins J."/>
        </authorList>
    </citation>
    <scope>NUCLEOTIDE SEQUENCE [LARGE SCALE GENOMIC DNA]</scope>
    <source>
        <strain evidence="3 4">B1D3A</strain>
    </source>
</reference>
<dbReference type="NCBIfam" id="TIGR02595">
    <property type="entry name" value="PEP_CTERM"/>
    <property type="match status" value="1"/>
</dbReference>
<dbReference type="EMBL" id="JACHKA010000001">
    <property type="protein sequence ID" value="MBB5985577.1"/>
    <property type="molecule type" value="Genomic_DNA"/>
</dbReference>
<feature type="compositionally biased region" description="Pro residues" evidence="1">
    <location>
        <begin position="115"/>
        <end position="132"/>
    </location>
</feature>
<dbReference type="Proteomes" id="UP001138540">
    <property type="component" value="Unassembled WGS sequence"/>
</dbReference>
<comment type="caution">
    <text evidence="3">The sequence shown here is derived from an EMBL/GenBank/DDBJ whole genome shotgun (WGS) entry which is preliminary data.</text>
</comment>
<protein>
    <recommendedName>
        <fullName evidence="5">PEP-CTERM protein-sorting domain-containing protein</fullName>
    </recommendedName>
</protein>
<organism evidence="3 4">
    <name type="scientific">Sphingobium lignivorans</name>
    <dbReference type="NCBI Taxonomy" id="2735886"/>
    <lineage>
        <taxon>Bacteria</taxon>
        <taxon>Pseudomonadati</taxon>
        <taxon>Pseudomonadota</taxon>
        <taxon>Alphaproteobacteria</taxon>
        <taxon>Sphingomonadales</taxon>
        <taxon>Sphingomonadaceae</taxon>
        <taxon>Sphingobium</taxon>
    </lineage>
</organism>
<evidence type="ECO:0000256" key="2">
    <source>
        <dbReference type="SAM" id="Phobius"/>
    </source>
</evidence>
<name>A0ABR6NE71_9SPHN</name>